<keyword evidence="7" id="KW-0460">Magnesium</keyword>
<keyword evidence="4" id="KW-0479">Metal-binding</keyword>
<dbReference type="InterPro" id="IPR036615">
    <property type="entry name" value="Mur_ligase_C_dom_sf"/>
</dbReference>
<evidence type="ECO:0000313" key="14">
    <source>
        <dbReference type="Proteomes" id="UP000177050"/>
    </source>
</evidence>
<name>A0A1F7L078_9BACT</name>
<dbReference type="Pfam" id="PF08245">
    <property type="entry name" value="Mur_ligase_M"/>
    <property type="match status" value="1"/>
</dbReference>
<dbReference type="SUPFAM" id="SSF53244">
    <property type="entry name" value="MurD-like peptide ligases, peptide-binding domain"/>
    <property type="match status" value="1"/>
</dbReference>
<dbReference type="PANTHER" id="PTHR11136">
    <property type="entry name" value="FOLYLPOLYGLUTAMATE SYNTHASE-RELATED"/>
    <property type="match status" value="1"/>
</dbReference>
<proteinExistence type="inferred from homology"/>
<dbReference type="NCBIfam" id="TIGR01499">
    <property type="entry name" value="folC"/>
    <property type="match status" value="1"/>
</dbReference>
<dbReference type="InterPro" id="IPR001645">
    <property type="entry name" value="Folylpolyglutamate_synth"/>
</dbReference>
<dbReference type="PANTHER" id="PTHR11136:SF0">
    <property type="entry name" value="DIHYDROFOLATE SYNTHETASE-RELATED"/>
    <property type="match status" value="1"/>
</dbReference>
<comment type="caution">
    <text evidence="13">The sequence shown here is derived from an EMBL/GenBank/DDBJ whole genome shotgun (WGS) entry which is preliminary data.</text>
</comment>
<evidence type="ECO:0000256" key="3">
    <source>
        <dbReference type="ARBA" id="ARBA00022598"/>
    </source>
</evidence>
<dbReference type="Gene3D" id="3.40.1190.10">
    <property type="entry name" value="Mur-like, catalytic domain"/>
    <property type="match status" value="1"/>
</dbReference>
<evidence type="ECO:0000256" key="10">
    <source>
        <dbReference type="PIRNR" id="PIRNR001563"/>
    </source>
</evidence>
<feature type="domain" description="Mur ligase C-terminal" evidence="11">
    <location>
        <begin position="308"/>
        <end position="433"/>
    </location>
</feature>
<dbReference type="GO" id="GO:0005737">
    <property type="term" value="C:cytoplasm"/>
    <property type="evidence" value="ECO:0007669"/>
    <property type="project" value="TreeGrafter"/>
</dbReference>
<evidence type="ECO:0000313" key="13">
    <source>
        <dbReference type="EMBL" id="OGK73540.1"/>
    </source>
</evidence>
<dbReference type="Gene3D" id="3.90.190.20">
    <property type="entry name" value="Mur ligase, C-terminal domain"/>
    <property type="match status" value="1"/>
</dbReference>
<evidence type="ECO:0000259" key="12">
    <source>
        <dbReference type="Pfam" id="PF08245"/>
    </source>
</evidence>
<dbReference type="GO" id="GO:0008841">
    <property type="term" value="F:dihydrofolate synthase activity"/>
    <property type="evidence" value="ECO:0007669"/>
    <property type="project" value="TreeGrafter"/>
</dbReference>
<organism evidence="13 14">
    <name type="scientific">Candidatus Roizmanbacteria bacterium RIFOXYD1_FULL_38_12</name>
    <dbReference type="NCBI Taxonomy" id="1802093"/>
    <lineage>
        <taxon>Bacteria</taxon>
        <taxon>Candidatus Roizmaniibacteriota</taxon>
    </lineage>
</organism>
<dbReference type="EMBL" id="MGBR01000001">
    <property type="protein sequence ID" value="OGK73540.1"/>
    <property type="molecule type" value="Genomic_DNA"/>
</dbReference>
<dbReference type="GO" id="GO:0005524">
    <property type="term" value="F:ATP binding"/>
    <property type="evidence" value="ECO:0007669"/>
    <property type="project" value="UniProtKB-KW"/>
</dbReference>
<dbReference type="GO" id="GO:0046872">
    <property type="term" value="F:metal ion binding"/>
    <property type="evidence" value="ECO:0007669"/>
    <property type="project" value="UniProtKB-KW"/>
</dbReference>
<evidence type="ECO:0000256" key="8">
    <source>
        <dbReference type="ARBA" id="ARBA00030592"/>
    </source>
</evidence>
<feature type="domain" description="Mur ligase central" evidence="12">
    <location>
        <begin position="52"/>
        <end position="280"/>
    </location>
</feature>
<accession>A0A1F7L078</accession>
<evidence type="ECO:0000256" key="6">
    <source>
        <dbReference type="ARBA" id="ARBA00022840"/>
    </source>
</evidence>
<gene>
    <name evidence="13" type="ORF">A3K52_01980</name>
</gene>
<dbReference type="GO" id="GO:0004326">
    <property type="term" value="F:tetrahydrofolylpolyglutamate synthase activity"/>
    <property type="evidence" value="ECO:0007669"/>
    <property type="project" value="UniProtKB-EC"/>
</dbReference>
<evidence type="ECO:0000256" key="2">
    <source>
        <dbReference type="ARBA" id="ARBA00013025"/>
    </source>
</evidence>
<dbReference type="Pfam" id="PF02875">
    <property type="entry name" value="Mur_ligase_C"/>
    <property type="match status" value="1"/>
</dbReference>
<dbReference type="InterPro" id="IPR004101">
    <property type="entry name" value="Mur_ligase_C"/>
</dbReference>
<evidence type="ECO:0000256" key="5">
    <source>
        <dbReference type="ARBA" id="ARBA00022741"/>
    </source>
</evidence>
<protein>
    <recommendedName>
        <fullName evidence="2">tetrahydrofolate synthase</fullName>
        <ecNumber evidence="2">6.3.2.17</ecNumber>
    </recommendedName>
    <alternativeName>
        <fullName evidence="8">Tetrahydrofolylpolyglutamate synthase</fullName>
    </alternativeName>
</protein>
<dbReference type="Proteomes" id="UP000177050">
    <property type="component" value="Unassembled WGS sequence"/>
</dbReference>
<dbReference type="PIRSF" id="PIRSF001563">
    <property type="entry name" value="Folylpolyglu_synth"/>
    <property type="match status" value="1"/>
</dbReference>
<evidence type="ECO:0000256" key="7">
    <source>
        <dbReference type="ARBA" id="ARBA00022842"/>
    </source>
</evidence>
<dbReference type="EC" id="6.3.2.17" evidence="2"/>
<evidence type="ECO:0000256" key="1">
    <source>
        <dbReference type="ARBA" id="ARBA00008276"/>
    </source>
</evidence>
<dbReference type="AlphaFoldDB" id="A0A1F7L078"/>
<dbReference type="SUPFAM" id="SSF53623">
    <property type="entry name" value="MurD-like peptide ligases, catalytic domain"/>
    <property type="match status" value="1"/>
</dbReference>
<reference evidence="13 14" key="1">
    <citation type="journal article" date="2016" name="Nat. Commun.">
        <title>Thousands of microbial genomes shed light on interconnected biogeochemical processes in an aquifer system.</title>
        <authorList>
            <person name="Anantharaman K."/>
            <person name="Brown C.T."/>
            <person name="Hug L.A."/>
            <person name="Sharon I."/>
            <person name="Castelle C.J."/>
            <person name="Probst A.J."/>
            <person name="Thomas B.C."/>
            <person name="Singh A."/>
            <person name="Wilkins M.J."/>
            <person name="Karaoz U."/>
            <person name="Brodie E.L."/>
            <person name="Williams K.H."/>
            <person name="Hubbard S.S."/>
            <person name="Banfield J.F."/>
        </authorList>
    </citation>
    <scope>NUCLEOTIDE SEQUENCE [LARGE SCALE GENOMIC DNA]</scope>
</reference>
<keyword evidence="6 10" id="KW-0067">ATP-binding</keyword>
<dbReference type="InterPro" id="IPR036565">
    <property type="entry name" value="Mur-like_cat_sf"/>
</dbReference>
<dbReference type="InterPro" id="IPR013221">
    <property type="entry name" value="Mur_ligase_cen"/>
</dbReference>
<keyword evidence="5 10" id="KW-0547">Nucleotide-binding</keyword>
<comment type="similarity">
    <text evidence="1 10">Belongs to the folylpolyglutamate synthase family.</text>
</comment>
<sequence length="450" mass="51534">MTKTFSEALIYLYSFIPKETKGFFSEKKGLDRTKYLLNLIGNPQNKLKVIHIAGTSGKGSTAYYINALLHGFGFKTGLHISPHLLDIRERMQINDKLISQKAFIAYINKLKPFIKQTTLSKHGSPTYFEILVCLAYYIFYDVGVDYAVVETGLGGWYDATNTVDRSDKLSLITSIGLDHTHILGKTVKEIAKQKAKIITQNSIAVVQENTKVIREVIKQEARQKNAQIFYLPTSKIMSSSKITDSGLSFNYIFKGKIYKKIKSSTRALYQAENICMALAATQILSRRDKFLIAEEKIRKIVTQVRFAGRMEELQVQGKKIILDGAHNPQKMSAFFTSLKKAFPHKKIHFLVAFKKGKDIKEMMKLIEQHAFTLTITTFVLETHDLIHRSEDPYIIKSYIKKPIELEIVTNQIRAFDQVLMKTKKDQIMAITGSLYLLSMIYNHIYEYSRH</sequence>
<evidence type="ECO:0000256" key="9">
    <source>
        <dbReference type="ARBA" id="ARBA00047493"/>
    </source>
</evidence>
<keyword evidence="3 10" id="KW-0436">Ligase</keyword>
<comment type="catalytic activity">
    <reaction evidence="9">
        <text>(6S)-5,6,7,8-tetrahydrofolyl-(gamma-L-Glu)(n) + L-glutamate + ATP = (6S)-5,6,7,8-tetrahydrofolyl-(gamma-L-Glu)(n+1) + ADP + phosphate + H(+)</text>
        <dbReference type="Rhea" id="RHEA:10580"/>
        <dbReference type="Rhea" id="RHEA-COMP:14738"/>
        <dbReference type="Rhea" id="RHEA-COMP:14740"/>
        <dbReference type="ChEBI" id="CHEBI:15378"/>
        <dbReference type="ChEBI" id="CHEBI:29985"/>
        <dbReference type="ChEBI" id="CHEBI:30616"/>
        <dbReference type="ChEBI" id="CHEBI:43474"/>
        <dbReference type="ChEBI" id="CHEBI:141005"/>
        <dbReference type="ChEBI" id="CHEBI:456216"/>
        <dbReference type="EC" id="6.3.2.17"/>
    </reaction>
</comment>
<evidence type="ECO:0000256" key="4">
    <source>
        <dbReference type="ARBA" id="ARBA00022723"/>
    </source>
</evidence>
<evidence type="ECO:0000259" key="11">
    <source>
        <dbReference type="Pfam" id="PF02875"/>
    </source>
</evidence>